<dbReference type="RefSeq" id="WP_129751060.1">
    <property type="nucleotide sequence ID" value="NZ_JUIW01000006.1"/>
</dbReference>
<feature type="chain" id="PRO_5019379075" evidence="1">
    <location>
        <begin position="23"/>
        <end position="291"/>
    </location>
</feature>
<feature type="signal peptide" evidence="1">
    <location>
        <begin position="1"/>
        <end position="22"/>
    </location>
</feature>
<comment type="caution">
    <text evidence="2">The sequence shown here is derived from an EMBL/GenBank/DDBJ whole genome shotgun (WGS) entry which is preliminary data.</text>
</comment>
<sequence length="291" mass="33147">MTPKNSKIRFILFVLLTICSYAQEEPFMDYVLRWDGQSSVLRVELTYSAHQKDSTVFIFGDPNWGGQADIFKVIRNITSSEPEVVRVDEVNRQISVYHNGANKHTISYEIDGSLPPDLPTRASQTELFRPVISEGVLTLVNKQFALTVTDKSNPRVSFRWHSYPKNFSYFNSIDPSQKSPSEKLSVYYEDLSNAVCFVMGNNISVMEYSVLGVPYFSVTTKEDRYGNDLQGSLIPFFKSYFPSIHRFWNDTDFPFYFLSVTALQNNQTEIGAGGFGINNGFIMKLGRKFGT</sequence>
<evidence type="ECO:0000313" key="2">
    <source>
        <dbReference type="EMBL" id="RYJ42830.1"/>
    </source>
</evidence>
<gene>
    <name evidence="2" type="ORF">NU09_1929</name>
</gene>
<evidence type="ECO:0000313" key="3">
    <source>
        <dbReference type="Proteomes" id="UP000289775"/>
    </source>
</evidence>
<name>A0A444WAC5_9FLAO</name>
<keyword evidence="1" id="KW-0732">Signal</keyword>
<keyword evidence="3" id="KW-1185">Reference proteome</keyword>
<dbReference type="Proteomes" id="UP000289775">
    <property type="component" value="Unassembled WGS sequence"/>
</dbReference>
<protein>
    <submittedName>
        <fullName evidence="2">Uncharacterized protein</fullName>
    </submittedName>
</protein>
<accession>A0A444WAC5</accession>
<dbReference type="EMBL" id="JUIW01000006">
    <property type="protein sequence ID" value="RYJ42830.1"/>
    <property type="molecule type" value="Genomic_DNA"/>
</dbReference>
<organism evidence="2 3">
    <name type="scientific">Flavobacterium beibuense</name>
    <dbReference type="NCBI Taxonomy" id="657326"/>
    <lineage>
        <taxon>Bacteria</taxon>
        <taxon>Pseudomonadati</taxon>
        <taxon>Bacteroidota</taxon>
        <taxon>Flavobacteriia</taxon>
        <taxon>Flavobacteriales</taxon>
        <taxon>Flavobacteriaceae</taxon>
        <taxon>Flavobacterium</taxon>
    </lineage>
</organism>
<dbReference type="OrthoDB" id="9778516at2"/>
<proteinExistence type="predicted"/>
<evidence type="ECO:0000256" key="1">
    <source>
        <dbReference type="SAM" id="SignalP"/>
    </source>
</evidence>
<dbReference type="AlphaFoldDB" id="A0A444WAC5"/>
<reference evidence="2 3" key="1">
    <citation type="submission" date="2014-12" db="EMBL/GenBank/DDBJ databases">
        <title>Genome sequence of Flavobacterium beibuense RSKm HC5.</title>
        <authorList>
            <person name="Kim J.F."/>
            <person name="Song J.Y."/>
            <person name="Kwak M.-J."/>
            <person name="Lee S.-W."/>
        </authorList>
    </citation>
    <scope>NUCLEOTIDE SEQUENCE [LARGE SCALE GENOMIC DNA]</scope>
    <source>
        <strain evidence="2 3">RSKm HC5</strain>
    </source>
</reference>